<dbReference type="InterPro" id="IPR010273">
    <property type="entry name" value="DUF881"/>
</dbReference>
<comment type="similarity">
    <text evidence="1">Belongs to the UPF0749 family.</text>
</comment>
<name>A0ABT7S3H3_9CELL</name>
<accession>A0ABT7S3H3</accession>
<dbReference type="Gene3D" id="3.30.70.1880">
    <property type="entry name" value="Protein of unknown function DUF881"/>
    <property type="match status" value="1"/>
</dbReference>
<protein>
    <submittedName>
        <fullName evidence="3">DUF881 domain-containing protein</fullName>
    </submittedName>
</protein>
<dbReference type="PANTHER" id="PTHR37313">
    <property type="entry name" value="UPF0749 PROTEIN RV1825"/>
    <property type="match status" value="1"/>
</dbReference>
<feature type="region of interest" description="Disordered" evidence="2">
    <location>
        <begin position="250"/>
        <end position="274"/>
    </location>
</feature>
<dbReference type="RefSeq" id="WP_289444928.1">
    <property type="nucleotide sequence ID" value="NZ_JAUCGR010000001.1"/>
</dbReference>
<dbReference type="Proteomes" id="UP001321453">
    <property type="component" value="Unassembled WGS sequence"/>
</dbReference>
<sequence length="274" mass="28235">MSDHPHRARRLVARGTVSVAIVLALSGALFAANAKFAQASGDRHPQDLDDLAKQELSRVDTLTGEVDDLHVDVDELAAAANEASGTTVGTPSAAYLVESGATPVTGRGLTVRLDDAPADSRLREDIAPDVLVVHQQDLQAVMNALWAGGAEAMALMDQRVISTSAFRCVGNVLRLHGQLYSPPYEVRAIGDPDLLRAALDASPDVAAYQRDASEVGLGWSVRSSALDLPAYAGATELTAATVPAGTPILPGLPAAGEPSPALDDAGGVPGKVGP</sequence>
<keyword evidence="4" id="KW-1185">Reference proteome</keyword>
<dbReference type="EMBL" id="JAUCGR010000001">
    <property type="protein sequence ID" value="MDM7830172.1"/>
    <property type="molecule type" value="Genomic_DNA"/>
</dbReference>
<organism evidence="3 4">
    <name type="scientific">Cellulomonas edaphi</name>
    <dbReference type="NCBI Taxonomy" id="3053468"/>
    <lineage>
        <taxon>Bacteria</taxon>
        <taxon>Bacillati</taxon>
        <taxon>Actinomycetota</taxon>
        <taxon>Actinomycetes</taxon>
        <taxon>Micrococcales</taxon>
        <taxon>Cellulomonadaceae</taxon>
        <taxon>Cellulomonas</taxon>
    </lineage>
</organism>
<reference evidence="3 4" key="1">
    <citation type="submission" date="2023-06" db="EMBL/GenBank/DDBJ databases">
        <title>Cellulomonas sp. MW9 Whole genome sequence.</title>
        <authorList>
            <person name="Park S."/>
        </authorList>
    </citation>
    <scope>NUCLEOTIDE SEQUENCE [LARGE SCALE GENOMIC DNA]</scope>
    <source>
        <strain evidence="3 4">MW9</strain>
    </source>
</reference>
<evidence type="ECO:0000256" key="2">
    <source>
        <dbReference type="SAM" id="MobiDB-lite"/>
    </source>
</evidence>
<proteinExistence type="inferred from homology"/>
<gene>
    <name evidence="3" type="ORF">QRT05_02405</name>
</gene>
<evidence type="ECO:0000313" key="4">
    <source>
        <dbReference type="Proteomes" id="UP001321453"/>
    </source>
</evidence>
<comment type="caution">
    <text evidence="3">The sequence shown here is derived from an EMBL/GenBank/DDBJ whole genome shotgun (WGS) entry which is preliminary data.</text>
</comment>
<dbReference type="Pfam" id="PF05949">
    <property type="entry name" value="DUF881"/>
    <property type="match status" value="1"/>
</dbReference>
<dbReference type="PANTHER" id="PTHR37313:SF4">
    <property type="entry name" value="CONSERVED MEMBRANE PROTEIN-RELATED"/>
    <property type="match status" value="1"/>
</dbReference>
<evidence type="ECO:0000313" key="3">
    <source>
        <dbReference type="EMBL" id="MDM7830172.1"/>
    </source>
</evidence>
<evidence type="ECO:0000256" key="1">
    <source>
        <dbReference type="ARBA" id="ARBA00009108"/>
    </source>
</evidence>